<evidence type="ECO:0000313" key="2">
    <source>
        <dbReference type="Proteomes" id="UP001164929"/>
    </source>
</evidence>
<reference evidence="1" key="1">
    <citation type="journal article" date="2023" name="Mol. Ecol. Resour.">
        <title>Chromosome-level genome assembly of a triploid poplar Populus alba 'Berolinensis'.</title>
        <authorList>
            <person name="Chen S."/>
            <person name="Yu Y."/>
            <person name="Wang X."/>
            <person name="Wang S."/>
            <person name="Zhang T."/>
            <person name="Zhou Y."/>
            <person name="He R."/>
            <person name="Meng N."/>
            <person name="Wang Y."/>
            <person name="Liu W."/>
            <person name="Liu Z."/>
            <person name="Liu J."/>
            <person name="Guo Q."/>
            <person name="Huang H."/>
            <person name="Sederoff R.R."/>
            <person name="Wang G."/>
            <person name="Qu G."/>
            <person name="Chen S."/>
        </authorList>
    </citation>
    <scope>NUCLEOTIDE SEQUENCE</scope>
    <source>
        <strain evidence="1">SC-2020</strain>
    </source>
</reference>
<gene>
    <name evidence="1" type="ORF">NC653_038416</name>
</gene>
<evidence type="ECO:0000313" key="1">
    <source>
        <dbReference type="EMBL" id="KAJ6960377.1"/>
    </source>
</evidence>
<accession>A0AAD6LGS2</accession>
<dbReference type="Proteomes" id="UP001164929">
    <property type="component" value="Chromosome 17"/>
</dbReference>
<organism evidence="1 2">
    <name type="scientific">Populus alba x Populus x berolinensis</name>
    <dbReference type="NCBI Taxonomy" id="444605"/>
    <lineage>
        <taxon>Eukaryota</taxon>
        <taxon>Viridiplantae</taxon>
        <taxon>Streptophyta</taxon>
        <taxon>Embryophyta</taxon>
        <taxon>Tracheophyta</taxon>
        <taxon>Spermatophyta</taxon>
        <taxon>Magnoliopsida</taxon>
        <taxon>eudicotyledons</taxon>
        <taxon>Gunneridae</taxon>
        <taxon>Pentapetalae</taxon>
        <taxon>rosids</taxon>
        <taxon>fabids</taxon>
        <taxon>Malpighiales</taxon>
        <taxon>Salicaceae</taxon>
        <taxon>Saliceae</taxon>
        <taxon>Populus</taxon>
    </lineage>
</organism>
<dbReference type="AlphaFoldDB" id="A0AAD6LGS2"/>
<proteinExistence type="predicted"/>
<name>A0AAD6LGS2_9ROSI</name>
<comment type="caution">
    <text evidence="1">The sequence shown here is derived from an EMBL/GenBank/DDBJ whole genome shotgun (WGS) entry which is preliminary data.</text>
</comment>
<protein>
    <submittedName>
        <fullName evidence="1">Uncharacterized protein</fullName>
    </submittedName>
</protein>
<sequence>MGFLEKKQRLWKLSPKSARRAKHVGADCRVKPLGSSPQPTWHPLPFLFPPVHVTRYDDVAEQDETIK</sequence>
<keyword evidence="2" id="KW-1185">Reference proteome</keyword>
<dbReference type="EMBL" id="JAQIZT010000017">
    <property type="protein sequence ID" value="KAJ6960377.1"/>
    <property type="molecule type" value="Genomic_DNA"/>
</dbReference>